<accession>A0A6V7GXJ5</accession>
<proteinExistence type="predicted"/>
<evidence type="ECO:0000313" key="1">
    <source>
        <dbReference type="EMBL" id="CAD1469084.1"/>
    </source>
</evidence>
<dbReference type="EMBL" id="CAJDYZ010001743">
    <property type="protein sequence ID" value="CAD1469084.1"/>
    <property type="molecule type" value="Genomic_DNA"/>
</dbReference>
<dbReference type="Proteomes" id="UP000752696">
    <property type="component" value="Unassembled WGS sequence"/>
</dbReference>
<name>A0A6V7GXJ5_9HYME</name>
<feature type="non-terminal residue" evidence="1">
    <location>
        <position position="59"/>
    </location>
</feature>
<protein>
    <submittedName>
        <fullName evidence="1">Uncharacterized protein</fullName>
    </submittedName>
</protein>
<reference evidence="1" key="1">
    <citation type="submission" date="2020-07" db="EMBL/GenBank/DDBJ databases">
        <authorList>
            <person name="Nazaruddin N."/>
        </authorList>
    </citation>
    <scope>NUCLEOTIDE SEQUENCE</scope>
</reference>
<feature type="non-terminal residue" evidence="1">
    <location>
        <position position="1"/>
    </location>
</feature>
<gene>
    <name evidence="1" type="ORF">MHI_LOCUS108613</name>
</gene>
<keyword evidence="2" id="KW-1185">Reference proteome</keyword>
<dbReference type="AlphaFoldDB" id="A0A6V7GXJ5"/>
<sequence>TLITEDVSFQVPNGQRREERYRTIPEMDKLVCGPNTTSSNTHLFDFEKNFVPKHPHKCG</sequence>
<organism evidence="1 2">
    <name type="scientific">Heterotrigona itama</name>
    <dbReference type="NCBI Taxonomy" id="395501"/>
    <lineage>
        <taxon>Eukaryota</taxon>
        <taxon>Metazoa</taxon>
        <taxon>Ecdysozoa</taxon>
        <taxon>Arthropoda</taxon>
        <taxon>Hexapoda</taxon>
        <taxon>Insecta</taxon>
        <taxon>Pterygota</taxon>
        <taxon>Neoptera</taxon>
        <taxon>Endopterygota</taxon>
        <taxon>Hymenoptera</taxon>
        <taxon>Apocrita</taxon>
        <taxon>Aculeata</taxon>
        <taxon>Apoidea</taxon>
        <taxon>Anthophila</taxon>
        <taxon>Apidae</taxon>
        <taxon>Heterotrigona</taxon>
    </lineage>
</organism>
<evidence type="ECO:0000313" key="2">
    <source>
        <dbReference type="Proteomes" id="UP000752696"/>
    </source>
</evidence>
<comment type="caution">
    <text evidence="1">The sequence shown here is derived from an EMBL/GenBank/DDBJ whole genome shotgun (WGS) entry which is preliminary data.</text>
</comment>